<comment type="subcellular location">
    <subcellularLocation>
        <location evidence="2">Membrane</location>
        <topology evidence="2">Single-pass membrane protein</topology>
    </subcellularLocation>
</comment>
<dbReference type="InterPro" id="IPR001128">
    <property type="entry name" value="Cyt_P450"/>
</dbReference>
<evidence type="ECO:0000256" key="11">
    <source>
        <dbReference type="RuleBase" id="RU000461"/>
    </source>
</evidence>
<dbReference type="InterPro" id="IPR002401">
    <property type="entry name" value="Cyt_P450_E_grp-I"/>
</dbReference>
<comment type="caution">
    <text evidence="12">The sequence shown here is derived from an EMBL/GenBank/DDBJ whole genome shotgun (WGS) entry which is preliminary data.</text>
</comment>
<dbReference type="GO" id="GO:0005506">
    <property type="term" value="F:iron ion binding"/>
    <property type="evidence" value="ECO:0007669"/>
    <property type="project" value="InterPro"/>
</dbReference>
<comment type="similarity">
    <text evidence="3 11">Belongs to the cytochrome P450 family.</text>
</comment>
<evidence type="ECO:0000256" key="10">
    <source>
        <dbReference type="PIRSR" id="PIRSR602401-1"/>
    </source>
</evidence>
<evidence type="ECO:0000256" key="8">
    <source>
        <dbReference type="ARBA" id="ARBA00023033"/>
    </source>
</evidence>
<reference evidence="12" key="1">
    <citation type="submission" date="2019-12" db="EMBL/GenBank/DDBJ databases">
        <authorList>
            <person name="Scholes J."/>
        </authorList>
    </citation>
    <scope>NUCLEOTIDE SEQUENCE</scope>
</reference>
<evidence type="ECO:0000313" key="13">
    <source>
        <dbReference type="Proteomes" id="UP001153555"/>
    </source>
</evidence>
<dbReference type="InterPro" id="IPR036396">
    <property type="entry name" value="Cyt_P450_sf"/>
</dbReference>
<evidence type="ECO:0000256" key="4">
    <source>
        <dbReference type="ARBA" id="ARBA00022617"/>
    </source>
</evidence>
<accession>A0A9N7NKT2</accession>
<dbReference type="PRINTS" id="PR00463">
    <property type="entry name" value="EP450I"/>
</dbReference>
<evidence type="ECO:0000256" key="3">
    <source>
        <dbReference type="ARBA" id="ARBA00010617"/>
    </source>
</evidence>
<organism evidence="12 13">
    <name type="scientific">Striga hermonthica</name>
    <name type="common">Purple witchweed</name>
    <name type="synonym">Buchnera hermonthica</name>
    <dbReference type="NCBI Taxonomy" id="68872"/>
    <lineage>
        <taxon>Eukaryota</taxon>
        <taxon>Viridiplantae</taxon>
        <taxon>Streptophyta</taxon>
        <taxon>Embryophyta</taxon>
        <taxon>Tracheophyta</taxon>
        <taxon>Spermatophyta</taxon>
        <taxon>Magnoliopsida</taxon>
        <taxon>eudicotyledons</taxon>
        <taxon>Gunneridae</taxon>
        <taxon>Pentapetalae</taxon>
        <taxon>asterids</taxon>
        <taxon>lamiids</taxon>
        <taxon>Lamiales</taxon>
        <taxon>Orobanchaceae</taxon>
        <taxon>Buchnereae</taxon>
        <taxon>Striga</taxon>
    </lineage>
</organism>
<keyword evidence="5 10" id="KW-0479">Metal-binding</keyword>
<dbReference type="GO" id="GO:0020037">
    <property type="term" value="F:heme binding"/>
    <property type="evidence" value="ECO:0007669"/>
    <property type="project" value="InterPro"/>
</dbReference>
<evidence type="ECO:0000256" key="2">
    <source>
        <dbReference type="ARBA" id="ARBA00004167"/>
    </source>
</evidence>
<keyword evidence="6 11" id="KW-0560">Oxidoreductase</keyword>
<gene>
    <name evidence="12" type="ORF">SHERM_27179</name>
</gene>
<dbReference type="SUPFAM" id="SSF48264">
    <property type="entry name" value="Cytochrome P450"/>
    <property type="match status" value="2"/>
</dbReference>
<keyword evidence="4 10" id="KW-0349">Heme</keyword>
<dbReference type="Proteomes" id="UP001153555">
    <property type="component" value="Unassembled WGS sequence"/>
</dbReference>
<dbReference type="AlphaFoldDB" id="A0A9N7NKT2"/>
<comment type="cofactor">
    <cofactor evidence="1 10">
        <name>heme</name>
        <dbReference type="ChEBI" id="CHEBI:30413"/>
    </cofactor>
</comment>
<proteinExistence type="inferred from homology"/>
<evidence type="ECO:0000256" key="1">
    <source>
        <dbReference type="ARBA" id="ARBA00001971"/>
    </source>
</evidence>
<dbReference type="GO" id="GO:0016020">
    <property type="term" value="C:membrane"/>
    <property type="evidence" value="ECO:0007669"/>
    <property type="project" value="UniProtKB-SubCell"/>
</dbReference>
<evidence type="ECO:0000256" key="7">
    <source>
        <dbReference type="ARBA" id="ARBA00023004"/>
    </source>
</evidence>
<dbReference type="GO" id="GO:0016705">
    <property type="term" value="F:oxidoreductase activity, acting on paired donors, with incorporation or reduction of molecular oxygen"/>
    <property type="evidence" value="ECO:0007669"/>
    <property type="project" value="InterPro"/>
</dbReference>
<dbReference type="InterPro" id="IPR017972">
    <property type="entry name" value="Cyt_P450_CS"/>
</dbReference>
<keyword evidence="9" id="KW-0472">Membrane</keyword>
<sequence length="422" mass="48034">MVDEHHLNSLHYLDTVIKEAQRLHPVAPLLIPHESTQGCTIEGFHIPKQSRILVNVWAIGRDPDVWPDPEKYSPERFIGSEIDLRGHDFQLLPFGSGWRSCPGLQLEANGRQYPNPTPKNMAWIWTLLMLFLAYHLLRKLLGGVGPNNYPPGPIPLPILGHFHLLGKNPHQDLCHLARKYGPVLGLRFGFTPTVVVSSPAWAERVLKTHDLVFASRPTSNACKHISYGQRNLTFAPYGPYWRDIRKLCTLELLSNLRISRSQGMRRAELGLLVASLKRAAEGREVVDLSARVSGLSADMNCLLVLGRKYEDRELDEKGFKALFMETMELAARFNLADYFPYVDALDLQGMGRRMKELSKIYDEFLEEIIKQHLEKKKCEGENKREDIVDTMLSIMESGEAGFEFDQRHIKAVLLIGSLKTKY</sequence>
<name>A0A9N7NKT2_STRHE</name>
<dbReference type="PANTHER" id="PTHR47943">
    <property type="entry name" value="CYTOCHROME P450 93A3-LIKE"/>
    <property type="match status" value="1"/>
</dbReference>
<dbReference type="EMBL" id="CACSLK010027833">
    <property type="protein sequence ID" value="CAA0831867.1"/>
    <property type="molecule type" value="Genomic_DNA"/>
</dbReference>
<evidence type="ECO:0000256" key="6">
    <source>
        <dbReference type="ARBA" id="ARBA00023002"/>
    </source>
</evidence>
<dbReference type="GO" id="GO:0004497">
    <property type="term" value="F:monooxygenase activity"/>
    <property type="evidence" value="ECO:0007669"/>
    <property type="project" value="UniProtKB-KW"/>
</dbReference>
<dbReference type="OrthoDB" id="2789670at2759"/>
<evidence type="ECO:0000256" key="9">
    <source>
        <dbReference type="ARBA" id="ARBA00023136"/>
    </source>
</evidence>
<protein>
    <submittedName>
        <fullName evidence="12">Cytochrome P450 71A22</fullName>
    </submittedName>
</protein>
<dbReference type="Pfam" id="PF00067">
    <property type="entry name" value="p450"/>
    <property type="match status" value="2"/>
</dbReference>
<dbReference type="PANTHER" id="PTHR47943:SF2">
    <property type="entry name" value="CYTOCHROME P450"/>
    <property type="match status" value="1"/>
</dbReference>
<evidence type="ECO:0000256" key="5">
    <source>
        <dbReference type="ARBA" id="ARBA00022723"/>
    </source>
</evidence>
<keyword evidence="8 11" id="KW-0503">Monooxygenase</keyword>
<evidence type="ECO:0000313" key="12">
    <source>
        <dbReference type="EMBL" id="CAA0831867.1"/>
    </source>
</evidence>
<feature type="binding site" description="axial binding residue" evidence="10">
    <location>
        <position position="101"/>
    </location>
    <ligand>
        <name>heme</name>
        <dbReference type="ChEBI" id="CHEBI:30413"/>
    </ligand>
    <ligandPart>
        <name>Fe</name>
        <dbReference type="ChEBI" id="CHEBI:18248"/>
    </ligandPart>
</feature>
<keyword evidence="7 10" id="KW-0408">Iron</keyword>
<keyword evidence="13" id="KW-1185">Reference proteome</keyword>
<dbReference type="PROSITE" id="PS00086">
    <property type="entry name" value="CYTOCHROME_P450"/>
    <property type="match status" value="1"/>
</dbReference>
<dbReference type="Gene3D" id="1.10.630.10">
    <property type="entry name" value="Cytochrome P450"/>
    <property type="match status" value="2"/>
</dbReference>